<proteinExistence type="predicted"/>
<evidence type="ECO:0000313" key="1">
    <source>
        <dbReference type="EMBL" id="MEQ2284312.1"/>
    </source>
</evidence>
<keyword evidence="2" id="KW-1185">Reference proteome</keyword>
<gene>
    <name evidence="1" type="ORF">AMECASPLE_020276</name>
</gene>
<reference evidence="1 2" key="1">
    <citation type="submission" date="2021-06" db="EMBL/GenBank/DDBJ databases">
        <authorList>
            <person name="Palmer J.M."/>
        </authorList>
    </citation>
    <scope>NUCLEOTIDE SEQUENCE [LARGE SCALE GENOMIC DNA]</scope>
    <source>
        <strain evidence="1 2">AS_MEX2019</strain>
        <tissue evidence="1">Muscle</tissue>
    </source>
</reference>
<name>A0ABV0XSC3_9TELE</name>
<dbReference type="Proteomes" id="UP001469553">
    <property type="component" value="Unassembled WGS sequence"/>
</dbReference>
<dbReference type="EMBL" id="JAHRIP010011085">
    <property type="protein sequence ID" value="MEQ2284312.1"/>
    <property type="molecule type" value="Genomic_DNA"/>
</dbReference>
<organism evidence="1 2">
    <name type="scientific">Ameca splendens</name>
    <dbReference type="NCBI Taxonomy" id="208324"/>
    <lineage>
        <taxon>Eukaryota</taxon>
        <taxon>Metazoa</taxon>
        <taxon>Chordata</taxon>
        <taxon>Craniata</taxon>
        <taxon>Vertebrata</taxon>
        <taxon>Euteleostomi</taxon>
        <taxon>Actinopterygii</taxon>
        <taxon>Neopterygii</taxon>
        <taxon>Teleostei</taxon>
        <taxon>Neoteleostei</taxon>
        <taxon>Acanthomorphata</taxon>
        <taxon>Ovalentaria</taxon>
        <taxon>Atherinomorphae</taxon>
        <taxon>Cyprinodontiformes</taxon>
        <taxon>Goodeidae</taxon>
        <taxon>Ameca</taxon>
    </lineage>
</organism>
<comment type="caution">
    <text evidence="1">The sequence shown here is derived from an EMBL/GenBank/DDBJ whole genome shotgun (WGS) entry which is preliminary data.</text>
</comment>
<evidence type="ECO:0000313" key="2">
    <source>
        <dbReference type="Proteomes" id="UP001469553"/>
    </source>
</evidence>
<sequence length="66" mass="7208">MQSLLPFDDLRRLPIATRVPSRVEVESSQTRAPPAAAASAFMSAQYAPAWNVSSSGSCCIQKLERR</sequence>
<protein>
    <submittedName>
        <fullName evidence="1">Uncharacterized protein</fullName>
    </submittedName>
</protein>
<accession>A0ABV0XSC3</accession>